<dbReference type="EMBL" id="CP009268">
    <property type="protein sequence ID" value="AJA53008.1"/>
    <property type="molecule type" value="Genomic_DNA"/>
</dbReference>
<protein>
    <submittedName>
        <fullName evidence="1">Uncharacterized protein</fullName>
    </submittedName>
</protein>
<dbReference type="AlphaFoldDB" id="A0A0H3JB26"/>
<organism evidence="1 4">
    <name type="scientific">Clostridium pasteurianum DSM 525 = ATCC 6013</name>
    <dbReference type="NCBI Taxonomy" id="1262449"/>
    <lineage>
        <taxon>Bacteria</taxon>
        <taxon>Bacillati</taxon>
        <taxon>Bacillota</taxon>
        <taxon>Clostridia</taxon>
        <taxon>Eubacteriales</taxon>
        <taxon>Clostridiaceae</taxon>
        <taxon>Clostridium</taxon>
    </lineage>
</organism>
<dbReference type="PATRIC" id="fig|1262449.3.peg.1403"/>
<reference evidence="2 3" key="3">
    <citation type="journal article" name="Genome Announc.">
        <title>Improved Draft Genome Sequence of Clostridium pasteurianum Strain ATCC 6013 (DSM 525) Using a Hybrid Next-Generation Sequencing Approach.</title>
        <authorList>
            <person name="Pyne M.E."/>
            <person name="Utturkar S."/>
            <person name="Brown S.D."/>
            <person name="Moo-Young M."/>
            <person name="Chung D.A."/>
            <person name="Chou C.P."/>
        </authorList>
    </citation>
    <scope>NUCLEOTIDE SEQUENCE [LARGE SCALE GENOMIC DNA]</scope>
    <source>
        <strain evidence="2 3">ATCC 6013</strain>
    </source>
</reference>
<dbReference type="KEGG" id="cpae:CPAST_c29540"/>
<reference evidence="2" key="2">
    <citation type="submission" date="2015-10" db="EMBL/GenBank/DDBJ databases">
        <title>Improved Draft Genome Sequence of Clostridium pasteurianum Strain ATCC 6013 (DSM 525) Using a Hybrid Next-Generation Sequencing Approach.</title>
        <authorList>
            <person name="Pyne M.E."/>
            <person name="Utturkar S.M."/>
            <person name="Brown S.D."/>
            <person name="Moo-Young M."/>
            <person name="Chung D.A."/>
            <person name="Chou P.C."/>
        </authorList>
    </citation>
    <scope>NUCLEOTIDE SEQUENCE</scope>
    <source>
        <strain evidence="2">ATCC 6013</strain>
    </source>
</reference>
<dbReference type="Proteomes" id="UP000030905">
    <property type="component" value="Chromosome"/>
</dbReference>
<dbReference type="SUPFAM" id="SSF69304">
    <property type="entry name" value="Tricorn protease N-terminal domain"/>
    <property type="match status" value="1"/>
</dbReference>
<dbReference type="RefSeq" id="WP_003443323.1">
    <property type="nucleotide sequence ID" value="NZ_ANZB01000003.1"/>
</dbReference>
<reference evidence="1 4" key="1">
    <citation type="journal article" date="2015" name="Genome Announc.">
        <title>Complete Genome Sequence of the Nitrogen-Fixing and Solvent-Producing Clostridium pasteurianum DSM 525.</title>
        <authorList>
            <person name="Poehlein A."/>
            <person name="Grosse-Honebrink A."/>
            <person name="Zhang Y."/>
            <person name="Minton N.P."/>
            <person name="Daniel R."/>
        </authorList>
    </citation>
    <scope>NUCLEOTIDE SEQUENCE [LARGE SCALE GENOMIC DNA]</scope>
    <source>
        <strain evidence="1">DSM 525</strain>
        <strain evidence="4">DSM 525 / ATCC 6013</strain>
    </source>
</reference>
<dbReference type="Proteomes" id="UP000028042">
    <property type="component" value="Unassembled WGS sequence"/>
</dbReference>
<evidence type="ECO:0000313" key="1">
    <source>
        <dbReference type="EMBL" id="AJA53008.1"/>
    </source>
</evidence>
<evidence type="ECO:0000313" key="2">
    <source>
        <dbReference type="EMBL" id="KRU10984.1"/>
    </source>
</evidence>
<dbReference type="eggNOG" id="ENOG5030GBF">
    <property type="taxonomic scope" value="Bacteria"/>
</dbReference>
<accession>A0A0H3JB26</accession>
<gene>
    <name evidence="1" type="ORF">CLPA_c29540</name>
    <name evidence="2" type="ORF">CP6013_00231</name>
</gene>
<evidence type="ECO:0000313" key="4">
    <source>
        <dbReference type="Proteomes" id="UP000030905"/>
    </source>
</evidence>
<dbReference type="GeneID" id="93075076"/>
<proteinExistence type="predicted"/>
<dbReference type="KEGG" id="cpat:CLPA_c29540"/>
<name>A0A0H3JB26_CLOPA</name>
<sequence>MGRKKIISIILSAVIIVTAGFIVSKNTDILKYINYSKTESNIKLTNYKPAKKVNNSGFQIDKYDRTNITGLINDNEVLTLTYKDMPRETAVISDTSQYCSIYNLNTKAKKDFKDVNISLFYGLSPDKKYALYMEPAFLSKSTPEETKKAQQRGKLYRGLKILNLFTGKVNTLIPDHSNGEFKWISNDKVWASFFTGWQIIGVDGKIYASGDYDVTGNIGAWTVGQDIKDLGNTVEGKIYYTKEENKPVNISLKSMDIKTKEIKPLFYSTNSLRASKQGNTIAMDHHIDHGEISPGIYNRTFETIILDSNGQMKRNISTNNYAFSDNFVLSPDGTKAAYIDQDNSKNTTPNTAFDLNNIQSTLKIIDIKTGDSKEIIKCPYITNVLWSSLGDSLSFNSERPITIKHDDNKPYSIDDLKNFQDYKNTILNKNKNISSYVVTFDK</sequence>
<dbReference type="EMBL" id="JPGY02000001">
    <property type="protein sequence ID" value="KRU10984.1"/>
    <property type="molecule type" value="Genomic_DNA"/>
</dbReference>
<keyword evidence="4" id="KW-1185">Reference proteome</keyword>
<evidence type="ECO:0000313" key="3">
    <source>
        <dbReference type="Proteomes" id="UP000028042"/>
    </source>
</evidence>